<comment type="catalytic activity">
    <reaction evidence="3">
        <text>a phosphate monoester + H2O = an alcohol + phosphate</text>
        <dbReference type="Rhea" id="RHEA:15017"/>
        <dbReference type="ChEBI" id="CHEBI:15377"/>
        <dbReference type="ChEBI" id="CHEBI:30879"/>
        <dbReference type="ChEBI" id="CHEBI:43474"/>
        <dbReference type="ChEBI" id="CHEBI:67140"/>
        <dbReference type="EC" id="3.1.3.2"/>
    </reaction>
</comment>
<reference evidence="7 8" key="1">
    <citation type="submission" date="2024-08" db="EMBL/GenBank/DDBJ databases">
        <title>Gnathostoma spinigerum genome.</title>
        <authorList>
            <person name="Gonzalez-Bertolin B."/>
            <person name="Monzon S."/>
            <person name="Zaballos A."/>
            <person name="Jimenez P."/>
            <person name="Dekumyoy P."/>
            <person name="Varona S."/>
            <person name="Cuesta I."/>
            <person name="Sumanam S."/>
            <person name="Adisakwattana P."/>
            <person name="Gasser R.B."/>
            <person name="Hernandez-Gonzalez A."/>
            <person name="Young N.D."/>
            <person name="Perteguer M.J."/>
        </authorList>
    </citation>
    <scope>NUCLEOTIDE SEQUENCE [LARGE SCALE GENOMIC DNA]</scope>
    <source>
        <strain evidence="7">AL3</strain>
        <tissue evidence="7">Liver</tissue>
    </source>
</reference>
<evidence type="ECO:0000313" key="7">
    <source>
        <dbReference type="EMBL" id="MFH4976305.1"/>
    </source>
</evidence>
<protein>
    <recommendedName>
        <fullName evidence="3">Purple acid phosphatase</fullName>
        <ecNumber evidence="3">3.1.3.2</ecNumber>
    </recommendedName>
</protein>
<evidence type="ECO:0000259" key="5">
    <source>
        <dbReference type="Pfam" id="PF14008"/>
    </source>
</evidence>
<dbReference type="InterPro" id="IPR041792">
    <property type="entry name" value="MPP_PAP"/>
</dbReference>
<organism evidence="7 8">
    <name type="scientific">Gnathostoma spinigerum</name>
    <dbReference type="NCBI Taxonomy" id="75299"/>
    <lineage>
        <taxon>Eukaryota</taxon>
        <taxon>Metazoa</taxon>
        <taxon>Ecdysozoa</taxon>
        <taxon>Nematoda</taxon>
        <taxon>Chromadorea</taxon>
        <taxon>Rhabditida</taxon>
        <taxon>Spirurina</taxon>
        <taxon>Gnathostomatomorpha</taxon>
        <taxon>Gnathostomatoidea</taxon>
        <taxon>Gnathostomatidae</taxon>
        <taxon>Gnathostoma</taxon>
    </lineage>
</organism>
<evidence type="ECO:0000256" key="2">
    <source>
        <dbReference type="ARBA" id="ARBA00023180"/>
    </source>
</evidence>
<feature type="domain" description="Purple acid phosphatase N-terminal" evidence="6">
    <location>
        <begin position="38"/>
        <end position="130"/>
    </location>
</feature>
<keyword evidence="8" id="KW-1185">Reference proteome</keyword>
<evidence type="ECO:0000256" key="3">
    <source>
        <dbReference type="RuleBase" id="RU361203"/>
    </source>
</evidence>
<evidence type="ECO:0000259" key="6">
    <source>
        <dbReference type="Pfam" id="PF16656"/>
    </source>
</evidence>
<evidence type="ECO:0000313" key="8">
    <source>
        <dbReference type="Proteomes" id="UP001608902"/>
    </source>
</evidence>
<dbReference type="SUPFAM" id="SSF49363">
    <property type="entry name" value="Purple acid phosphatase, N-terminal domain"/>
    <property type="match status" value="1"/>
</dbReference>
<gene>
    <name evidence="7" type="ORF">AB6A40_003014</name>
</gene>
<dbReference type="GO" id="GO:0003993">
    <property type="term" value="F:acid phosphatase activity"/>
    <property type="evidence" value="ECO:0007669"/>
    <property type="project" value="UniProtKB-EC"/>
</dbReference>
<evidence type="ECO:0000259" key="4">
    <source>
        <dbReference type="Pfam" id="PF00149"/>
    </source>
</evidence>
<keyword evidence="1" id="KW-0732">Signal</keyword>
<dbReference type="InterPro" id="IPR015914">
    <property type="entry name" value="PAPs_N"/>
</dbReference>
<evidence type="ECO:0000256" key="1">
    <source>
        <dbReference type="ARBA" id="ARBA00022729"/>
    </source>
</evidence>
<comment type="similarity">
    <text evidence="3">Belongs to the metallophosphoesterase superfamily. Purple acid phosphatase family.</text>
</comment>
<feature type="domain" description="Purple acid phosphatase C-terminal" evidence="5">
    <location>
        <begin position="378"/>
        <end position="429"/>
    </location>
</feature>
<dbReference type="InterPro" id="IPR008963">
    <property type="entry name" value="Purple_acid_Pase-like_N"/>
</dbReference>
<dbReference type="PANTHER" id="PTHR45867:SF10">
    <property type="entry name" value="PURPLE ACID PHOSPHATASE"/>
    <property type="match status" value="1"/>
</dbReference>
<dbReference type="PANTHER" id="PTHR45867">
    <property type="entry name" value="PURPLE ACID PHOSPHATASE"/>
    <property type="match status" value="1"/>
</dbReference>
<dbReference type="Proteomes" id="UP001608902">
    <property type="component" value="Unassembled WGS sequence"/>
</dbReference>
<dbReference type="EMBL" id="JBGFUD010001452">
    <property type="protein sequence ID" value="MFH4976305.1"/>
    <property type="molecule type" value="Genomic_DNA"/>
</dbReference>
<dbReference type="InterPro" id="IPR029052">
    <property type="entry name" value="Metallo-depent_PP-like"/>
</dbReference>
<sequence length="480" mass="55230">MNNETMKGGIIIIVISFATVVSTIEIDNLPDWVHLAQPRQVHLALHEDADSMRVDWVTFSPVTNSTPMVRYGQQQNTMDNVELGSTHIHRFGDITRYYHSAVMKHLAPLTTYYYQVGSDLGWTETYSFRTFDYSDSYKLKICVFGDLGVRNGQAVPTLQKRVYENAFDLLIHVGDIAYDVFTDSGRRGDEYMEMIEPIATKVPYMTIAGNHEWNTATKSFARYGYMFHMLNYPENNIPLLGNQYYSFEAGPIHFIGLSTELYGFYYDMGFKQSIDQFLWLKKDLEAVDRNKTPWIVAYMHRPFYCSNINSYQCHAFENRLVRVGYFDMPGMEALLKKYKVDLIFAGHEHSYERSWPVFNYTVYMPNNDEPNPYRNAKAPVHVITGSAGCHTPHAAFKDPPVPSSAVRSLDYSYTLLQVLNRSTLQIDQVPIDPPSHSHLVDQFWMSKDGIRENMATISILSSKLLIFVFTVFAKSLLNSY</sequence>
<proteinExistence type="inferred from homology"/>
<dbReference type="Pfam" id="PF16656">
    <property type="entry name" value="Pur_ac_phosph_N"/>
    <property type="match status" value="1"/>
</dbReference>
<keyword evidence="2" id="KW-0325">Glycoprotein</keyword>
<dbReference type="EC" id="3.1.3.2" evidence="3"/>
<feature type="domain" description="Calcineurin-like phosphoesterase" evidence="4">
    <location>
        <begin position="139"/>
        <end position="351"/>
    </location>
</feature>
<dbReference type="InterPro" id="IPR025733">
    <property type="entry name" value="PAPs_C"/>
</dbReference>
<accession>A0ABD6EJ39</accession>
<dbReference type="InterPro" id="IPR004843">
    <property type="entry name" value="Calcineurin-like_PHP"/>
</dbReference>
<dbReference type="SUPFAM" id="SSF56300">
    <property type="entry name" value="Metallo-dependent phosphatases"/>
    <property type="match status" value="1"/>
</dbReference>
<dbReference type="Gene3D" id="3.60.21.10">
    <property type="match status" value="1"/>
</dbReference>
<dbReference type="Pfam" id="PF00149">
    <property type="entry name" value="Metallophos"/>
    <property type="match status" value="1"/>
</dbReference>
<dbReference type="AlphaFoldDB" id="A0ABD6EJ39"/>
<keyword evidence="3" id="KW-0378">Hydrolase</keyword>
<dbReference type="Gene3D" id="2.60.40.380">
    <property type="entry name" value="Purple acid phosphatase-like, N-terminal"/>
    <property type="match status" value="1"/>
</dbReference>
<dbReference type="CDD" id="cd00839">
    <property type="entry name" value="MPP_PAPs"/>
    <property type="match status" value="1"/>
</dbReference>
<dbReference type="Pfam" id="PF14008">
    <property type="entry name" value="Metallophos_C"/>
    <property type="match status" value="1"/>
</dbReference>
<comment type="caution">
    <text evidence="7">The sequence shown here is derived from an EMBL/GenBank/DDBJ whole genome shotgun (WGS) entry which is preliminary data.</text>
</comment>
<name>A0ABD6EJ39_9BILA</name>